<sequence length="50" mass="5861">MLINSHRSVKAEIDAREENFSICLSLGRTLLNRRHPRQDEVREKCIQTVP</sequence>
<organism evidence="1 2">
    <name type="scientific">Protopolystoma xenopodis</name>
    <dbReference type="NCBI Taxonomy" id="117903"/>
    <lineage>
        <taxon>Eukaryota</taxon>
        <taxon>Metazoa</taxon>
        <taxon>Spiralia</taxon>
        <taxon>Lophotrochozoa</taxon>
        <taxon>Platyhelminthes</taxon>
        <taxon>Monogenea</taxon>
        <taxon>Polyopisthocotylea</taxon>
        <taxon>Polystomatidea</taxon>
        <taxon>Polystomatidae</taxon>
        <taxon>Protopolystoma</taxon>
    </lineage>
</organism>
<accession>A0A448XQX4</accession>
<evidence type="ECO:0000313" key="1">
    <source>
        <dbReference type="EMBL" id="VEL42673.1"/>
    </source>
</evidence>
<evidence type="ECO:0000313" key="2">
    <source>
        <dbReference type="Proteomes" id="UP000784294"/>
    </source>
</evidence>
<protein>
    <submittedName>
        <fullName evidence="1">Uncharacterized protein</fullName>
    </submittedName>
</protein>
<dbReference type="Gene3D" id="1.20.58.60">
    <property type="match status" value="1"/>
</dbReference>
<dbReference type="SUPFAM" id="SSF46966">
    <property type="entry name" value="Spectrin repeat"/>
    <property type="match status" value="1"/>
</dbReference>
<gene>
    <name evidence="1" type="ORF">PXEA_LOCUS36113</name>
</gene>
<dbReference type="Proteomes" id="UP000784294">
    <property type="component" value="Unassembled WGS sequence"/>
</dbReference>
<dbReference type="OrthoDB" id="5865767at2759"/>
<name>A0A448XQX4_9PLAT</name>
<dbReference type="AlphaFoldDB" id="A0A448XQX4"/>
<comment type="caution">
    <text evidence="1">The sequence shown here is derived from an EMBL/GenBank/DDBJ whole genome shotgun (WGS) entry which is preliminary data.</text>
</comment>
<dbReference type="EMBL" id="CAAALY010275764">
    <property type="protein sequence ID" value="VEL42673.1"/>
    <property type="molecule type" value="Genomic_DNA"/>
</dbReference>
<reference evidence="1" key="1">
    <citation type="submission" date="2018-11" db="EMBL/GenBank/DDBJ databases">
        <authorList>
            <consortium name="Pathogen Informatics"/>
        </authorList>
    </citation>
    <scope>NUCLEOTIDE SEQUENCE</scope>
</reference>
<proteinExistence type="predicted"/>
<keyword evidence="2" id="KW-1185">Reference proteome</keyword>